<protein>
    <submittedName>
        <fullName evidence="2">Uncharacterized protein</fullName>
    </submittedName>
</protein>
<evidence type="ECO:0000313" key="2">
    <source>
        <dbReference type="EMBL" id="QJA50479.1"/>
    </source>
</evidence>
<dbReference type="EMBL" id="MT142068">
    <property type="protein sequence ID" value="QJA74013.1"/>
    <property type="molecule type" value="Genomic_DNA"/>
</dbReference>
<accession>A0A6H1ZSM6</accession>
<evidence type="ECO:0000256" key="1">
    <source>
        <dbReference type="SAM" id="Phobius"/>
    </source>
</evidence>
<keyword evidence="1" id="KW-0812">Transmembrane</keyword>
<reference evidence="2" key="1">
    <citation type="submission" date="2020-03" db="EMBL/GenBank/DDBJ databases">
        <title>The deep terrestrial virosphere.</title>
        <authorList>
            <person name="Holmfeldt K."/>
            <person name="Nilsson E."/>
            <person name="Simone D."/>
            <person name="Lopez-Fernandez M."/>
            <person name="Wu X."/>
            <person name="de Brujin I."/>
            <person name="Lundin D."/>
            <person name="Andersson A."/>
            <person name="Bertilsson S."/>
            <person name="Dopson M."/>
        </authorList>
    </citation>
    <scope>NUCLEOTIDE SEQUENCE</scope>
    <source>
        <strain evidence="3">MM415A02131</strain>
        <strain evidence="2">TM448A01785</strain>
    </source>
</reference>
<feature type="transmembrane region" description="Helical" evidence="1">
    <location>
        <begin position="12"/>
        <end position="35"/>
    </location>
</feature>
<organism evidence="2">
    <name type="scientific">viral metagenome</name>
    <dbReference type="NCBI Taxonomy" id="1070528"/>
    <lineage>
        <taxon>unclassified sequences</taxon>
        <taxon>metagenomes</taxon>
        <taxon>organismal metagenomes</taxon>
    </lineage>
</organism>
<evidence type="ECO:0000313" key="3">
    <source>
        <dbReference type="EMBL" id="QJA74013.1"/>
    </source>
</evidence>
<proteinExistence type="predicted"/>
<dbReference type="EMBL" id="MT144198">
    <property type="protein sequence ID" value="QJA50479.1"/>
    <property type="molecule type" value="Genomic_DNA"/>
</dbReference>
<sequence>MINFLSEHPMGAITIIVEVIFIITAIQFMITNTLIRRNGPEKCKSEQRIICFKHEKDGYKQKYYYLGDCVPNINDHVIIKIQGNLLSGYVDRTIWIVEQNFYAKGLDRITNTVYLRSIEDGRGSSEYLNSCPNYCDIGVRFSDIVKIKQLT</sequence>
<keyword evidence="1" id="KW-1133">Transmembrane helix</keyword>
<keyword evidence="1" id="KW-0472">Membrane</keyword>
<gene>
    <name evidence="3" type="ORF">MM415A02131_0007</name>
    <name evidence="2" type="ORF">TM448A01785_0005</name>
</gene>
<name>A0A6H1ZSM6_9ZZZZ</name>
<dbReference type="AlphaFoldDB" id="A0A6H1ZSM6"/>